<evidence type="ECO:0000256" key="4">
    <source>
        <dbReference type="RuleBase" id="RU003557"/>
    </source>
</evidence>
<dbReference type="SUPFAM" id="SSF53901">
    <property type="entry name" value="Thiolase-like"/>
    <property type="match status" value="2"/>
</dbReference>
<accession>A0ABT0PKJ6</accession>
<evidence type="ECO:0000259" key="5">
    <source>
        <dbReference type="Pfam" id="PF00108"/>
    </source>
</evidence>
<sequence length="408" mass="43169">MKTAYIYDAIRTPRGIAKESGSLHDLTPLDLLAPLYKALEQRTGLNPKNVDDAILGCVTQHGEQAGNIAKTSVMNAGWPASIPGITVNRYCSSGMDAIQLAAMKIISGVDDLVIAGGIEMMSRVPMMSDNPAPFTDIPLATKIGMMPMGIGADLIASQYAVSRQQADEIALASQKKAIQAQEEGRFSSIIPIHNPVKDITLEHDEVTRADSSMETLSALKPSFQKMGAMGLDDVLKKAYKLDAINHVHTPGSSPAMADGAALLLIGSEEAGRLLNQQPRAKITALTNINDDQNTVVSGCVAVTKKLLNKQGLSVSDIDLFEIHEAFAATMVKCQKDLEIPANKLNVNGGCIALGHPLGATGGILAGTLLDELERQNLRYGIAASSGAAGAGSAILIERLSFEEKSDNK</sequence>
<keyword evidence="8" id="KW-1185">Reference proteome</keyword>
<evidence type="ECO:0000256" key="1">
    <source>
        <dbReference type="ARBA" id="ARBA00010982"/>
    </source>
</evidence>
<evidence type="ECO:0000313" key="8">
    <source>
        <dbReference type="Proteomes" id="UP001203338"/>
    </source>
</evidence>
<dbReference type="PIRSF" id="PIRSF000429">
    <property type="entry name" value="Ac-CoA_Ac_transf"/>
    <property type="match status" value="1"/>
</dbReference>
<comment type="similarity">
    <text evidence="1 4">Belongs to the thiolase-like superfamily. Thiolase family.</text>
</comment>
<dbReference type="PROSITE" id="PS00098">
    <property type="entry name" value="THIOLASE_1"/>
    <property type="match status" value="1"/>
</dbReference>
<dbReference type="PANTHER" id="PTHR43365">
    <property type="entry name" value="BLR7806 PROTEIN"/>
    <property type="match status" value="1"/>
</dbReference>
<dbReference type="RefSeq" id="WP_249701585.1">
    <property type="nucleotide sequence ID" value="NZ_JAMFLX010000037.1"/>
</dbReference>
<dbReference type="InterPro" id="IPR016039">
    <property type="entry name" value="Thiolase-like"/>
</dbReference>
<dbReference type="Pfam" id="PF00108">
    <property type="entry name" value="Thiolase_N"/>
    <property type="match status" value="1"/>
</dbReference>
<comment type="caution">
    <text evidence="7">The sequence shown here is derived from an EMBL/GenBank/DDBJ whole genome shotgun (WGS) entry which is preliminary data.</text>
</comment>
<name>A0ABT0PKJ6_9GAMM</name>
<feature type="domain" description="Thiolase C-terminal" evidence="6">
    <location>
        <begin position="277"/>
        <end position="398"/>
    </location>
</feature>
<gene>
    <name evidence="7" type="ORF">M3P05_18520</name>
</gene>
<dbReference type="InterPro" id="IPR020616">
    <property type="entry name" value="Thiolase_N"/>
</dbReference>
<dbReference type="Gene3D" id="3.40.47.10">
    <property type="match status" value="2"/>
</dbReference>
<evidence type="ECO:0000259" key="6">
    <source>
        <dbReference type="Pfam" id="PF02803"/>
    </source>
</evidence>
<dbReference type="EC" id="2.3.1.16" evidence="7"/>
<dbReference type="PROSITE" id="PS00737">
    <property type="entry name" value="THIOLASE_2"/>
    <property type="match status" value="1"/>
</dbReference>
<dbReference type="CDD" id="cd00751">
    <property type="entry name" value="thiolase"/>
    <property type="match status" value="1"/>
</dbReference>
<protein>
    <submittedName>
        <fullName evidence="7">Acetyl-CoA C-acyltransferase</fullName>
        <ecNumber evidence="7">2.3.1.16</ecNumber>
    </submittedName>
</protein>
<keyword evidence="3 4" id="KW-0012">Acyltransferase</keyword>
<dbReference type="NCBIfam" id="TIGR01930">
    <property type="entry name" value="AcCoA-C-Actrans"/>
    <property type="match status" value="1"/>
</dbReference>
<dbReference type="Proteomes" id="UP001203338">
    <property type="component" value="Unassembled WGS sequence"/>
</dbReference>
<evidence type="ECO:0000313" key="7">
    <source>
        <dbReference type="EMBL" id="MCL6271917.1"/>
    </source>
</evidence>
<dbReference type="GO" id="GO:0003988">
    <property type="term" value="F:acetyl-CoA C-acyltransferase activity"/>
    <property type="evidence" value="ECO:0007669"/>
    <property type="project" value="UniProtKB-EC"/>
</dbReference>
<dbReference type="InterPro" id="IPR020615">
    <property type="entry name" value="Thiolase_acyl_enz_int_AS"/>
</dbReference>
<proteinExistence type="inferred from homology"/>
<organism evidence="7 8">
    <name type="scientific">Parendozoicomonas callyspongiae</name>
    <dbReference type="NCBI Taxonomy" id="2942213"/>
    <lineage>
        <taxon>Bacteria</taxon>
        <taxon>Pseudomonadati</taxon>
        <taxon>Pseudomonadota</taxon>
        <taxon>Gammaproteobacteria</taxon>
        <taxon>Oceanospirillales</taxon>
        <taxon>Endozoicomonadaceae</taxon>
        <taxon>Parendozoicomonas</taxon>
    </lineage>
</organism>
<dbReference type="PANTHER" id="PTHR43365:SF1">
    <property type="entry name" value="ACETYL-COA C-ACYLTRANSFERASE"/>
    <property type="match status" value="1"/>
</dbReference>
<evidence type="ECO:0000256" key="2">
    <source>
        <dbReference type="ARBA" id="ARBA00022679"/>
    </source>
</evidence>
<dbReference type="InterPro" id="IPR020613">
    <property type="entry name" value="Thiolase_CS"/>
</dbReference>
<reference evidence="7 8" key="1">
    <citation type="submission" date="2022-05" db="EMBL/GenBank/DDBJ databases">
        <authorList>
            <person name="Park J.-S."/>
        </authorList>
    </citation>
    <scope>NUCLEOTIDE SEQUENCE [LARGE SCALE GENOMIC DNA]</scope>
    <source>
        <strain evidence="7 8">2012CJ34-2</strain>
    </source>
</reference>
<evidence type="ECO:0000256" key="3">
    <source>
        <dbReference type="ARBA" id="ARBA00023315"/>
    </source>
</evidence>
<keyword evidence="2 4" id="KW-0808">Transferase</keyword>
<dbReference type="EMBL" id="JAMFLX010000037">
    <property type="protein sequence ID" value="MCL6271917.1"/>
    <property type="molecule type" value="Genomic_DNA"/>
</dbReference>
<dbReference type="InterPro" id="IPR002155">
    <property type="entry name" value="Thiolase"/>
</dbReference>
<dbReference type="InterPro" id="IPR020617">
    <property type="entry name" value="Thiolase_C"/>
</dbReference>
<feature type="domain" description="Thiolase N-terminal" evidence="5">
    <location>
        <begin position="5"/>
        <end position="228"/>
    </location>
</feature>
<dbReference type="Pfam" id="PF02803">
    <property type="entry name" value="Thiolase_C"/>
    <property type="match status" value="1"/>
</dbReference>